<evidence type="ECO:0000313" key="2">
    <source>
        <dbReference type="Proteomes" id="UP000443582"/>
    </source>
</evidence>
<keyword evidence="2" id="KW-1185">Reference proteome</keyword>
<comment type="caution">
    <text evidence="1">The sequence shown here is derived from an EMBL/GenBank/DDBJ whole genome shotgun (WGS) entry which is preliminary data.</text>
</comment>
<sequence>MKRIITTALFILLSQASFGQKSVNDKVIYKYKKFEKFNLDEISVDGELGAPGEITVSSRYLRQFKNKLPSKPNFHLEMMKGLDRIR</sequence>
<reference evidence="2" key="1">
    <citation type="journal article" date="2019" name="Int. J. Syst. Evol. Microbiol.">
        <title>Halobacteriovorax valvorus sp. nov., a novel prokaryotic predator isolated from coastal seawater of China.</title>
        <authorList>
            <person name="Chen M.-X."/>
        </authorList>
    </citation>
    <scope>NUCLEOTIDE SEQUENCE [LARGE SCALE GENOMIC DNA]</scope>
    <source>
        <strain evidence="2">BL9</strain>
    </source>
</reference>
<protein>
    <submittedName>
        <fullName evidence="1">Uncharacterized protein</fullName>
    </submittedName>
</protein>
<gene>
    <name evidence="1" type="ORF">DAY19_10615</name>
</gene>
<dbReference type="RefSeq" id="WP_115362193.1">
    <property type="nucleotide sequence ID" value="NZ_QDKL01000002.1"/>
</dbReference>
<organism evidence="1 2">
    <name type="scientific">Halobacteriovorax vibrionivorans</name>
    <dbReference type="NCBI Taxonomy" id="2152716"/>
    <lineage>
        <taxon>Bacteria</taxon>
        <taxon>Pseudomonadati</taxon>
        <taxon>Bdellovibrionota</taxon>
        <taxon>Bacteriovoracia</taxon>
        <taxon>Bacteriovoracales</taxon>
        <taxon>Halobacteriovoraceae</taxon>
        <taxon>Halobacteriovorax</taxon>
    </lineage>
</organism>
<dbReference type="Proteomes" id="UP000443582">
    <property type="component" value="Unassembled WGS sequence"/>
</dbReference>
<accession>A0ABY0IJW3</accession>
<name>A0ABY0IJW3_9BACT</name>
<proteinExistence type="predicted"/>
<evidence type="ECO:0000313" key="1">
    <source>
        <dbReference type="EMBL" id="RZF22126.1"/>
    </source>
</evidence>
<dbReference type="EMBL" id="QDKL01000002">
    <property type="protein sequence ID" value="RZF22126.1"/>
    <property type="molecule type" value="Genomic_DNA"/>
</dbReference>